<feature type="transmembrane region" description="Helical" evidence="6">
    <location>
        <begin position="127"/>
        <end position="155"/>
    </location>
</feature>
<dbReference type="InterPro" id="IPR016174">
    <property type="entry name" value="Di-haem_cyt_TM"/>
</dbReference>
<dbReference type="EMBL" id="FMHV01000002">
    <property type="protein sequence ID" value="SCL29579.1"/>
    <property type="molecule type" value="Genomic_DNA"/>
</dbReference>
<evidence type="ECO:0000256" key="3">
    <source>
        <dbReference type="ARBA" id="ARBA00022692"/>
    </source>
</evidence>
<feature type="transmembrane region" description="Helical" evidence="6">
    <location>
        <begin position="20"/>
        <end position="38"/>
    </location>
</feature>
<feature type="transmembrane region" description="Helical" evidence="6">
    <location>
        <begin position="58"/>
        <end position="78"/>
    </location>
</feature>
<keyword evidence="2" id="KW-1003">Cell membrane</keyword>
<dbReference type="GO" id="GO:0009055">
    <property type="term" value="F:electron transfer activity"/>
    <property type="evidence" value="ECO:0007669"/>
    <property type="project" value="InterPro"/>
</dbReference>
<feature type="transmembrane region" description="Helical" evidence="6">
    <location>
        <begin position="161"/>
        <end position="181"/>
    </location>
</feature>
<evidence type="ECO:0000256" key="2">
    <source>
        <dbReference type="ARBA" id="ARBA00022475"/>
    </source>
</evidence>
<dbReference type="InterPro" id="IPR011577">
    <property type="entry name" value="Cyt_b561_bac/Ni-Hgenase"/>
</dbReference>
<evidence type="ECO:0000256" key="6">
    <source>
        <dbReference type="SAM" id="Phobius"/>
    </source>
</evidence>
<evidence type="ECO:0000259" key="7">
    <source>
        <dbReference type="Pfam" id="PF01292"/>
    </source>
</evidence>
<accession>A0A1C6SK01</accession>
<dbReference type="STRING" id="568872.GA0070624_3910"/>
<evidence type="ECO:0000313" key="8">
    <source>
        <dbReference type="EMBL" id="SCL29579.1"/>
    </source>
</evidence>
<name>A0A1C6SK01_9ACTN</name>
<organism evidence="8 9">
    <name type="scientific">Micromonospora rhizosphaerae</name>
    <dbReference type="NCBI Taxonomy" id="568872"/>
    <lineage>
        <taxon>Bacteria</taxon>
        <taxon>Bacillati</taxon>
        <taxon>Actinomycetota</taxon>
        <taxon>Actinomycetes</taxon>
        <taxon>Micromonosporales</taxon>
        <taxon>Micromonosporaceae</taxon>
        <taxon>Micromonospora</taxon>
    </lineage>
</organism>
<protein>
    <submittedName>
        <fullName evidence="8">Formate dehydrogenase subunit gamma</fullName>
    </submittedName>
</protein>
<feature type="domain" description="Cytochrome b561 bacterial/Ni-hydrogenase" evidence="7">
    <location>
        <begin position="10"/>
        <end position="191"/>
    </location>
</feature>
<dbReference type="GO" id="GO:0022904">
    <property type="term" value="P:respiratory electron transport chain"/>
    <property type="evidence" value="ECO:0007669"/>
    <property type="project" value="InterPro"/>
</dbReference>
<evidence type="ECO:0000256" key="4">
    <source>
        <dbReference type="ARBA" id="ARBA00022989"/>
    </source>
</evidence>
<evidence type="ECO:0000313" key="9">
    <source>
        <dbReference type="Proteomes" id="UP000199413"/>
    </source>
</evidence>
<dbReference type="Pfam" id="PF01292">
    <property type="entry name" value="Ni_hydr_CYTB"/>
    <property type="match status" value="1"/>
</dbReference>
<evidence type="ECO:0000256" key="1">
    <source>
        <dbReference type="ARBA" id="ARBA00004651"/>
    </source>
</evidence>
<dbReference type="GO" id="GO:0005886">
    <property type="term" value="C:plasma membrane"/>
    <property type="evidence" value="ECO:0007669"/>
    <property type="project" value="UniProtKB-SubCell"/>
</dbReference>
<keyword evidence="4 6" id="KW-1133">Transmembrane helix</keyword>
<evidence type="ECO:0000256" key="5">
    <source>
        <dbReference type="ARBA" id="ARBA00023136"/>
    </source>
</evidence>
<proteinExistence type="predicted"/>
<dbReference type="Gene3D" id="1.20.950.20">
    <property type="entry name" value="Transmembrane di-heme cytochromes, Chain C"/>
    <property type="match status" value="1"/>
</dbReference>
<dbReference type="RefSeq" id="WP_091343037.1">
    <property type="nucleotide sequence ID" value="NZ_FMHV01000002.1"/>
</dbReference>
<comment type="subcellular location">
    <subcellularLocation>
        <location evidence="1">Cell membrane</location>
        <topology evidence="1">Multi-pass membrane protein</topology>
    </subcellularLocation>
</comment>
<gene>
    <name evidence="8" type="ORF">GA0070624_3910</name>
</gene>
<dbReference type="OrthoDB" id="3356835at2"/>
<keyword evidence="3 6" id="KW-0812">Transmembrane</keyword>
<keyword evidence="5 6" id="KW-0472">Membrane</keyword>
<dbReference type="AlphaFoldDB" id="A0A1C6SK01"/>
<reference evidence="9" key="1">
    <citation type="submission" date="2016-06" db="EMBL/GenBank/DDBJ databases">
        <authorList>
            <person name="Varghese N."/>
            <person name="Submissions Spin"/>
        </authorList>
    </citation>
    <scope>NUCLEOTIDE SEQUENCE [LARGE SCALE GENOMIC DNA]</scope>
    <source>
        <strain evidence="9">DSM 45431</strain>
    </source>
</reference>
<keyword evidence="9" id="KW-1185">Reference proteome</keyword>
<dbReference type="SUPFAM" id="SSF81342">
    <property type="entry name" value="Transmembrane di-heme cytochromes"/>
    <property type="match status" value="1"/>
</dbReference>
<dbReference type="Proteomes" id="UP000199413">
    <property type="component" value="Unassembled WGS sequence"/>
</dbReference>
<sequence length="220" mass="24299">MASDPGTVRRYSRATRWFHALTYLTVLVLLGTGWWLVAGREGQPSAAARLTGVADTSLHRYAGWVLTALAAGAVTLGLRATRTFVRESLRYDHGDLRWFARWPGALVTGRFARHEGHFDPGQRVANLLMVGLFTALIGSGIGLMLVAGGLWFVWLQRVHRWATYLITPVVIGHIVIAAGLPPGYRGVARAMHLGGRLPLRVAERVWPGWLEQQRGVHHDS</sequence>